<proteinExistence type="predicted"/>
<feature type="transmembrane region" description="Helical" evidence="1">
    <location>
        <begin position="12"/>
        <end position="35"/>
    </location>
</feature>
<dbReference type="RefSeq" id="WP_162672301.1">
    <property type="nucleotide sequence ID" value="NZ_LR593886.1"/>
</dbReference>
<reference evidence="2 3" key="1">
    <citation type="submission" date="2019-05" db="EMBL/GenBank/DDBJ databases">
        <authorList>
            <consortium name="Science for Life Laboratories"/>
        </authorList>
    </citation>
    <scope>NUCLEOTIDE SEQUENCE [LARGE SCALE GENOMIC DNA]</scope>
    <source>
        <strain evidence="2">Soil9</strain>
    </source>
</reference>
<name>A0A6P2DGY4_9BACT</name>
<protein>
    <submittedName>
        <fullName evidence="2">Uncharacterized protein</fullName>
    </submittedName>
</protein>
<keyword evidence="1" id="KW-0472">Membrane</keyword>
<keyword evidence="1" id="KW-1133">Transmembrane helix</keyword>
<sequence>MAISERVALRRRIGLAVAVWGLRLAALSVLVLWFIPTRQYESTENAERTYFGLGWPDHWLASEVTLTFRPTVRRDGTWSYEFHRRGPLTAWDRVPDSMGLEDAFTYHRWKRENPLYGPLWQTAVGGVFLLVAVYLNQFRRDRPVKAATTVSSATPAPE</sequence>
<dbReference type="Proteomes" id="UP000464178">
    <property type="component" value="Chromosome"/>
</dbReference>
<keyword evidence="3" id="KW-1185">Reference proteome</keyword>
<evidence type="ECO:0000313" key="3">
    <source>
        <dbReference type="Proteomes" id="UP000464178"/>
    </source>
</evidence>
<dbReference type="AlphaFoldDB" id="A0A6P2DGY4"/>
<gene>
    <name evidence="2" type="ORF">SOIL9_80300</name>
</gene>
<accession>A0A6P2DGY4</accession>
<evidence type="ECO:0000313" key="2">
    <source>
        <dbReference type="EMBL" id="VTS00898.1"/>
    </source>
</evidence>
<feature type="transmembrane region" description="Helical" evidence="1">
    <location>
        <begin position="115"/>
        <end position="135"/>
    </location>
</feature>
<dbReference type="KEGG" id="gms:SOIL9_80300"/>
<keyword evidence="1" id="KW-0812">Transmembrane</keyword>
<dbReference type="EMBL" id="LR593886">
    <property type="protein sequence ID" value="VTS00898.1"/>
    <property type="molecule type" value="Genomic_DNA"/>
</dbReference>
<organism evidence="2 3">
    <name type="scientific">Gemmata massiliana</name>
    <dbReference type="NCBI Taxonomy" id="1210884"/>
    <lineage>
        <taxon>Bacteria</taxon>
        <taxon>Pseudomonadati</taxon>
        <taxon>Planctomycetota</taxon>
        <taxon>Planctomycetia</taxon>
        <taxon>Gemmatales</taxon>
        <taxon>Gemmataceae</taxon>
        <taxon>Gemmata</taxon>
    </lineage>
</organism>
<evidence type="ECO:0000256" key="1">
    <source>
        <dbReference type="SAM" id="Phobius"/>
    </source>
</evidence>